<accession>A0A481YTE1</accession>
<evidence type="ECO:0000256" key="1">
    <source>
        <dbReference type="SAM" id="MobiDB-lite"/>
    </source>
</evidence>
<sequence>MSFTQNSSLKNHYDKCPQKQVADTKKKYRDKLEDVQKELKKSKRQHRKLKIEIETTREDFKIKIKDLKIKVDVLEQENKELKEKLDTQKGMVEGMQKAPPRTVKNTAYIHPKLINLPINNIQPLTLGFVDDKISDGILTYEKAVRGYPGMLDVICDLITHENDNGEIEKNYVCTDVSRNSFHRLLESREWKADKGGRYLNNMLERFADILTEYKDKAYDAYQKTSHDSFDWETINWERQNVGKLYSGVVCREGTEDREELVNVLRKEIGKRASV</sequence>
<evidence type="ECO:0000313" key="2">
    <source>
        <dbReference type="EMBL" id="QBK85774.1"/>
    </source>
</evidence>
<feature type="compositionally biased region" description="Basic and acidic residues" evidence="1">
    <location>
        <begin position="11"/>
        <end position="27"/>
    </location>
</feature>
<protein>
    <submittedName>
        <fullName evidence="2">Uncharacterized protein</fullName>
    </submittedName>
</protein>
<name>A0A481YTE1_9VIRU</name>
<gene>
    <name evidence="2" type="ORF">LCMAC101_03690</name>
</gene>
<organism evidence="2">
    <name type="scientific">Marseillevirus LCMAC101</name>
    <dbReference type="NCBI Taxonomy" id="2506602"/>
    <lineage>
        <taxon>Viruses</taxon>
        <taxon>Varidnaviria</taxon>
        <taxon>Bamfordvirae</taxon>
        <taxon>Nucleocytoviricota</taxon>
        <taxon>Megaviricetes</taxon>
        <taxon>Pimascovirales</taxon>
        <taxon>Pimascovirales incertae sedis</taxon>
        <taxon>Marseilleviridae</taxon>
    </lineage>
</organism>
<dbReference type="EMBL" id="MK500327">
    <property type="protein sequence ID" value="QBK85774.1"/>
    <property type="molecule type" value="Genomic_DNA"/>
</dbReference>
<feature type="compositionally biased region" description="Polar residues" evidence="1">
    <location>
        <begin position="1"/>
        <end position="10"/>
    </location>
</feature>
<feature type="region of interest" description="Disordered" evidence="1">
    <location>
        <begin position="1"/>
        <end position="27"/>
    </location>
</feature>
<proteinExistence type="predicted"/>
<reference evidence="2" key="1">
    <citation type="journal article" date="2019" name="MBio">
        <title>Virus Genomes from Deep Sea Sediments Expand the Ocean Megavirome and Support Independent Origins of Viral Gigantism.</title>
        <authorList>
            <person name="Backstrom D."/>
            <person name="Yutin N."/>
            <person name="Jorgensen S.L."/>
            <person name="Dharamshi J."/>
            <person name="Homa F."/>
            <person name="Zaremba-Niedwiedzka K."/>
            <person name="Spang A."/>
            <person name="Wolf Y.I."/>
            <person name="Koonin E.V."/>
            <person name="Ettema T.J."/>
        </authorList>
    </citation>
    <scope>NUCLEOTIDE SEQUENCE</scope>
</reference>